<evidence type="ECO:0000256" key="2">
    <source>
        <dbReference type="SAM" id="MobiDB-lite"/>
    </source>
</evidence>
<dbReference type="Pfam" id="PF13416">
    <property type="entry name" value="SBP_bac_8"/>
    <property type="match status" value="1"/>
</dbReference>
<dbReference type="SUPFAM" id="SSF53850">
    <property type="entry name" value="Periplasmic binding protein-like II"/>
    <property type="match status" value="1"/>
</dbReference>
<evidence type="ECO:0000313" key="5">
    <source>
        <dbReference type="Proteomes" id="UP000095651"/>
    </source>
</evidence>
<feature type="compositionally biased region" description="Low complexity" evidence="2">
    <location>
        <begin position="21"/>
        <end position="43"/>
    </location>
</feature>
<dbReference type="EMBL" id="CYZE01000003">
    <property type="protein sequence ID" value="CUN92574.1"/>
    <property type="molecule type" value="Genomic_DNA"/>
</dbReference>
<name>A0A174AVS6_9FIRM</name>
<proteinExistence type="predicted"/>
<dbReference type="Proteomes" id="UP000095651">
    <property type="component" value="Unassembled WGS sequence"/>
</dbReference>
<dbReference type="GO" id="GO:0030975">
    <property type="term" value="F:thiamine binding"/>
    <property type="evidence" value="ECO:0007669"/>
    <property type="project" value="TreeGrafter"/>
</dbReference>
<evidence type="ECO:0000256" key="1">
    <source>
        <dbReference type="ARBA" id="ARBA00022729"/>
    </source>
</evidence>
<dbReference type="PIRSF" id="PIRSF002825">
    <property type="entry name" value="CfbpA"/>
    <property type="match status" value="1"/>
</dbReference>
<dbReference type="PANTHER" id="PTHR30006">
    <property type="entry name" value="THIAMINE-BINDING PERIPLASMIC PROTEIN-RELATED"/>
    <property type="match status" value="1"/>
</dbReference>
<evidence type="ECO:0000256" key="3">
    <source>
        <dbReference type="SAM" id="SignalP"/>
    </source>
</evidence>
<dbReference type="RefSeq" id="WP_055653763.1">
    <property type="nucleotide sequence ID" value="NZ_CABIXC010000003.1"/>
</dbReference>
<accession>A0A174AVS6</accession>
<reference evidence="4 5" key="1">
    <citation type="submission" date="2015-09" db="EMBL/GenBank/DDBJ databases">
        <authorList>
            <consortium name="Pathogen Informatics"/>
        </authorList>
    </citation>
    <scope>NUCLEOTIDE SEQUENCE [LARGE SCALE GENOMIC DNA]</scope>
    <source>
        <strain evidence="4 5">2789STDY5608850</strain>
    </source>
</reference>
<dbReference type="PANTHER" id="PTHR30006:SF2">
    <property type="entry name" value="ABC TRANSPORTER SUBSTRATE-BINDING PROTEIN"/>
    <property type="match status" value="1"/>
</dbReference>
<dbReference type="InterPro" id="IPR026045">
    <property type="entry name" value="Ferric-bd"/>
</dbReference>
<dbReference type="GO" id="GO:0030976">
    <property type="term" value="F:thiamine pyrophosphate binding"/>
    <property type="evidence" value="ECO:0007669"/>
    <property type="project" value="TreeGrafter"/>
</dbReference>
<organism evidence="4 5">
    <name type="scientific">Hungatella hathewayi</name>
    <dbReference type="NCBI Taxonomy" id="154046"/>
    <lineage>
        <taxon>Bacteria</taxon>
        <taxon>Bacillati</taxon>
        <taxon>Bacillota</taxon>
        <taxon>Clostridia</taxon>
        <taxon>Lachnospirales</taxon>
        <taxon>Lachnospiraceae</taxon>
        <taxon>Hungatella</taxon>
    </lineage>
</organism>
<protein>
    <submittedName>
        <fullName evidence="4">Extracellular solute-binding protein</fullName>
    </submittedName>
</protein>
<evidence type="ECO:0000313" key="4">
    <source>
        <dbReference type="EMBL" id="CUN92574.1"/>
    </source>
</evidence>
<dbReference type="CDD" id="cd13546">
    <property type="entry name" value="PBP2_BitB"/>
    <property type="match status" value="1"/>
</dbReference>
<dbReference type="GO" id="GO:0030288">
    <property type="term" value="C:outer membrane-bounded periplasmic space"/>
    <property type="evidence" value="ECO:0007669"/>
    <property type="project" value="TreeGrafter"/>
</dbReference>
<dbReference type="GO" id="GO:0015888">
    <property type="term" value="P:thiamine transport"/>
    <property type="evidence" value="ECO:0007669"/>
    <property type="project" value="TreeGrafter"/>
</dbReference>
<sequence>MKKTIALAMALTMTTAALAGCSSSSSTPATTAAPKAEAGTEAAGDTKTAEPEAKKGGGKLVVYSPNSEGLMNATIPLFEEKYGVDVEVIQAGTGELVKRIQSEKNDPYADVLFGGSWSLAFDNEDLWEPYVSPNDSGVLDAYRNTCGFITGNVLDGSCLIVNTDLIGDIKVEGYADLLNPELKGKIATADPANSSSAFAQLTNILLAMGGYEDDAAWKYVEDLFTNIDGKIIESSSGVYKGVADGEYLVGLSYEDPCAQLVKDGAPVKIIYPKEGSVYLPASATIVKGAKNMDNAKLFIDFIISEEVQNIWGTTLTNRPVLKDAKTSDFMTPMSDIHVIEEDIPYVSAHKKELVNKYTDIFTSIESSK</sequence>
<dbReference type="AlphaFoldDB" id="A0A174AVS6"/>
<feature type="signal peptide" evidence="3">
    <location>
        <begin position="1"/>
        <end position="19"/>
    </location>
</feature>
<dbReference type="PROSITE" id="PS51257">
    <property type="entry name" value="PROKAR_LIPOPROTEIN"/>
    <property type="match status" value="1"/>
</dbReference>
<dbReference type="InterPro" id="IPR006059">
    <property type="entry name" value="SBP"/>
</dbReference>
<dbReference type="Gene3D" id="3.40.190.10">
    <property type="entry name" value="Periplasmic binding protein-like II"/>
    <property type="match status" value="2"/>
</dbReference>
<keyword evidence="1 3" id="KW-0732">Signal</keyword>
<feature type="region of interest" description="Disordered" evidence="2">
    <location>
        <begin position="21"/>
        <end position="57"/>
    </location>
</feature>
<gene>
    <name evidence="4" type="ORF">ERS852407_01391</name>
</gene>
<feature type="chain" id="PRO_5039012291" evidence="3">
    <location>
        <begin position="20"/>
        <end position="368"/>
    </location>
</feature>